<evidence type="ECO:0000313" key="3">
    <source>
        <dbReference type="RefSeq" id="XP_026669740.1"/>
    </source>
</evidence>
<organism evidence="2 3">
    <name type="scientific">Ceratina calcarata</name>
    <dbReference type="NCBI Taxonomy" id="156304"/>
    <lineage>
        <taxon>Eukaryota</taxon>
        <taxon>Metazoa</taxon>
        <taxon>Ecdysozoa</taxon>
        <taxon>Arthropoda</taxon>
        <taxon>Hexapoda</taxon>
        <taxon>Insecta</taxon>
        <taxon>Pterygota</taxon>
        <taxon>Neoptera</taxon>
        <taxon>Endopterygota</taxon>
        <taxon>Hymenoptera</taxon>
        <taxon>Apocrita</taxon>
        <taxon>Aculeata</taxon>
        <taxon>Apoidea</taxon>
        <taxon>Anthophila</taxon>
        <taxon>Apidae</taxon>
        <taxon>Ceratina</taxon>
        <taxon>Zadontomerus</taxon>
    </lineage>
</organism>
<dbReference type="RefSeq" id="XP_026669740.1">
    <property type="nucleotide sequence ID" value="XM_026813939.1"/>
</dbReference>
<evidence type="ECO:0000313" key="2">
    <source>
        <dbReference type="Proteomes" id="UP000694925"/>
    </source>
</evidence>
<name>A0AAJ7S2U6_9HYME</name>
<gene>
    <name evidence="3" type="primary">LOC113464403</name>
</gene>
<feature type="region of interest" description="Disordered" evidence="1">
    <location>
        <begin position="40"/>
        <end position="93"/>
    </location>
</feature>
<dbReference type="KEGG" id="ccal:113464403"/>
<dbReference type="Proteomes" id="UP000694925">
    <property type="component" value="Unplaced"/>
</dbReference>
<accession>A0AAJ7S2U6</accession>
<dbReference type="GeneID" id="113464403"/>
<sequence length="126" mass="14537">MERTESRADVVKYRIVSPMKTRSIMPRDVVESGEEDVIPPTQLITSNTPHFNPHKCLKTPQSEECSKRERPSQFERQKRKGYSPCKASPQKVPKKYNSDCFAELANAFTEADNEIMKLKNKIDAYE</sequence>
<dbReference type="AlphaFoldDB" id="A0AAJ7S2U6"/>
<reference evidence="3" key="1">
    <citation type="submission" date="2025-08" db="UniProtKB">
        <authorList>
            <consortium name="RefSeq"/>
        </authorList>
    </citation>
    <scope>IDENTIFICATION</scope>
    <source>
        <tissue evidence="3">Whole body</tissue>
    </source>
</reference>
<keyword evidence="2" id="KW-1185">Reference proteome</keyword>
<proteinExistence type="predicted"/>
<protein>
    <submittedName>
        <fullName evidence="3">Uncharacterized protein LOC113464403</fullName>
    </submittedName>
</protein>
<evidence type="ECO:0000256" key="1">
    <source>
        <dbReference type="SAM" id="MobiDB-lite"/>
    </source>
</evidence>
<feature type="compositionally biased region" description="Basic and acidic residues" evidence="1">
    <location>
        <begin position="64"/>
        <end position="76"/>
    </location>
</feature>